<dbReference type="Ensembl" id="ENSEEET00000065957.1">
    <property type="protein sequence ID" value="ENSEEEP00000056303.1"/>
    <property type="gene ID" value="ENSEEEG00000005660.2"/>
</dbReference>
<protein>
    <submittedName>
        <fullName evidence="6">Apolipoprotein H</fullName>
    </submittedName>
</protein>
<accession>A0AAY5EHD4</accession>
<keyword evidence="2" id="KW-0677">Repeat</keyword>
<evidence type="ECO:0000256" key="1">
    <source>
        <dbReference type="ARBA" id="ARBA00022729"/>
    </source>
</evidence>
<dbReference type="SUPFAM" id="SSF57535">
    <property type="entry name" value="Complement control module/SCR domain"/>
    <property type="match status" value="4"/>
</dbReference>
<organism evidence="6 7">
    <name type="scientific">Electrophorus electricus</name>
    <name type="common">Electric eel</name>
    <name type="synonym">Gymnotus electricus</name>
    <dbReference type="NCBI Taxonomy" id="8005"/>
    <lineage>
        <taxon>Eukaryota</taxon>
        <taxon>Metazoa</taxon>
        <taxon>Chordata</taxon>
        <taxon>Craniata</taxon>
        <taxon>Vertebrata</taxon>
        <taxon>Euteleostomi</taxon>
        <taxon>Actinopterygii</taxon>
        <taxon>Neopterygii</taxon>
        <taxon>Teleostei</taxon>
        <taxon>Ostariophysi</taxon>
        <taxon>Gymnotiformes</taxon>
        <taxon>Gymnotoidei</taxon>
        <taxon>Gymnotidae</taxon>
        <taxon>Electrophorus</taxon>
    </lineage>
</organism>
<feature type="disulfide bond" evidence="4">
    <location>
        <begin position="111"/>
        <end position="138"/>
    </location>
</feature>
<dbReference type="CDD" id="cd00033">
    <property type="entry name" value="CCP"/>
    <property type="match status" value="4"/>
</dbReference>
<name>A0AAY5EHD4_ELEEL</name>
<dbReference type="InterPro" id="IPR035976">
    <property type="entry name" value="Sushi/SCR/CCP_sf"/>
</dbReference>
<feature type="domain" description="Sushi" evidence="5">
    <location>
        <begin position="141"/>
        <end position="203"/>
    </location>
</feature>
<feature type="domain" description="Sushi" evidence="5">
    <location>
        <begin position="206"/>
        <end position="266"/>
    </location>
</feature>
<feature type="domain" description="Sushi" evidence="5">
    <location>
        <begin position="83"/>
        <end position="140"/>
    </location>
</feature>
<comment type="caution">
    <text evidence="4">Lacks conserved residue(s) required for the propagation of feature annotation.</text>
</comment>
<feature type="disulfide bond" evidence="4">
    <location>
        <begin position="208"/>
        <end position="251"/>
    </location>
</feature>
<evidence type="ECO:0000313" key="7">
    <source>
        <dbReference type="Proteomes" id="UP000314983"/>
    </source>
</evidence>
<reference evidence="6" key="2">
    <citation type="submission" date="2025-08" db="UniProtKB">
        <authorList>
            <consortium name="Ensembl"/>
        </authorList>
    </citation>
    <scope>IDENTIFICATION</scope>
</reference>
<keyword evidence="3 4" id="KW-1015">Disulfide bond</keyword>
<dbReference type="Proteomes" id="UP000314983">
    <property type="component" value="Chromosome 1"/>
</dbReference>
<proteinExistence type="predicted"/>
<reference evidence="6 7" key="1">
    <citation type="submission" date="2020-05" db="EMBL/GenBank/DDBJ databases">
        <title>Electrophorus electricus (electric eel) genome, fEleEle1, primary haplotype.</title>
        <authorList>
            <person name="Myers G."/>
            <person name="Meyer A."/>
            <person name="Fedrigo O."/>
            <person name="Formenti G."/>
            <person name="Rhie A."/>
            <person name="Tracey A."/>
            <person name="Sims Y."/>
            <person name="Jarvis E.D."/>
        </authorList>
    </citation>
    <scope>NUCLEOTIDE SEQUENCE [LARGE SCALE GENOMIC DNA]</scope>
</reference>
<evidence type="ECO:0000259" key="5">
    <source>
        <dbReference type="PROSITE" id="PS50923"/>
    </source>
</evidence>
<keyword evidence="7" id="KW-1185">Reference proteome</keyword>
<dbReference type="SMART" id="SM00032">
    <property type="entry name" value="CCP"/>
    <property type="match status" value="4"/>
</dbReference>
<reference evidence="6" key="3">
    <citation type="submission" date="2025-09" db="UniProtKB">
        <authorList>
            <consortium name="Ensembl"/>
        </authorList>
    </citation>
    <scope>IDENTIFICATION</scope>
</reference>
<dbReference type="AlphaFoldDB" id="A0AAY5EHD4"/>
<dbReference type="GeneTree" id="ENSGT00940000157228"/>
<dbReference type="PANTHER" id="PTHR45656">
    <property type="entry name" value="PROTEIN CBR-CLEC-78"/>
    <property type="match status" value="1"/>
</dbReference>
<evidence type="ECO:0000256" key="4">
    <source>
        <dbReference type="PROSITE-ProRule" id="PRU00302"/>
    </source>
</evidence>
<dbReference type="PANTHER" id="PTHR45656:SF4">
    <property type="entry name" value="PROTEIN CBR-CLEC-78"/>
    <property type="match status" value="1"/>
</dbReference>
<evidence type="ECO:0000313" key="6">
    <source>
        <dbReference type="Ensembl" id="ENSEEEP00000056303.1"/>
    </source>
</evidence>
<dbReference type="PROSITE" id="PS50923">
    <property type="entry name" value="SUSHI"/>
    <property type="match status" value="4"/>
</dbReference>
<feature type="domain" description="Sushi" evidence="5">
    <location>
        <begin position="22"/>
        <end position="82"/>
    </location>
</feature>
<feature type="disulfide bond" evidence="4">
    <location>
        <begin position="24"/>
        <end position="67"/>
    </location>
</feature>
<keyword evidence="1" id="KW-0732">Signal</keyword>
<sequence>HFQREPHILVGNGTFRVRLRNEICPRPPEEDGAEVDGGQLFFERGTEISLSCIQGYTPTGGSRKIICKSTGEWTERTLKCSPKRCPVPNSPQNGKVHFNGITYKSDISYSCDEGYILHGVRSSWCLHTGQWSSPQPECKPVTCGLPVIPPYAKIVYDRQFKGDVVEFGMGGIYECRPPMILHGNRRVTCLADGTWLEPPECKRELVTCPHPPAIENGFLSFAEAREYGYRERVRYGCIKPYILYGAMEIECTETGSWSPDMWTGRGVSYMPLLLGLLEWTWAESRHRHQTPRVHLSRVHFLWSLRRGSRPSCCGLSVWVCLISQRCRSITQWFVFFFLQPNFIPMNVSRISNKWFYILAAS</sequence>
<keyword evidence="4" id="KW-0768">Sushi</keyword>
<dbReference type="InterPro" id="IPR000436">
    <property type="entry name" value="Sushi_SCR_CCP_dom"/>
</dbReference>
<dbReference type="Gene3D" id="2.10.70.10">
    <property type="entry name" value="Complement Module, domain 1"/>
    <property type="match status" value="4"/>
</dbReference>
<dbReference type="Pfam" id="PF00084">
    <property type="entry name" value="Sushi"/>
    <property type="match status" value="4"/>
</dbReference>
<gene>
    <name evidence="6" type="primary">APOH</name>
</gene>
<dbReference type="InterPro" id="IPR051277">
    <property type="entry name" value="SEZ6_CSMD_C4BPB_Regulators"/>
</dbReference>
<evidence type="ECO:0000256" key="3">
    <source>
        <dbReference type="ARBA" id="ARBA00023157"/>
    </source>
</evidence>
<evidence type="ECO:0000256" key="2">
    <source>
        <dbReference type="ARBA" id="ARBA00022737"/>
    </source>
</evidence>